<evidence type="ECO:0000256" key="3">
    <source>
        <dbReference type="ARBA" id="ARBA00012865"/>
    </source>
</evidence>
<accession>A0ABY4ALT1</accession>
<dbReference type="EMBL" id="CP063361">
    <property type="protein sequence ID" value="UOD33548.1"/>
    <property type="molecule type" value="Genomic_DNA"/>
</dbReference>
<dbReference type="Pfam" id="PF00905">
    <property type="entry name" value="Transpeptidase"/>
    <property type="match status" value="1"/>
</dbReference>
<keyword evidence="4" id="KW-0732">Signal</keyword>
<proteinExistence type="inferred from homology"/>
<evidence type="ECO:0000256" key="4">
    <source>
        <dbReference type="ARBA" id="ARBA00022729"/>
    </source>
</evidence>
<keyword evidence="6" id="KW-0046">Antibiotic resistance</keyword>
<evidence type="ECO:0000256" key="2">
    <source>
        <dbReference type="ARBA" id="ARBA00007898"/>
    </source>
</evidence>
<reference evidence="8 9" key="1">
    <citation type="submission" date="2020-10" db="EMBL/GenBank/DDBJ databases">
        <title>Genome analysis of Massilia species.</title>
        <authorList>
            <person name="Jung D.-H."/>
        </authorList>
    </citation>
    <scope>NUCLEOTIDE SEQUENCE [LARGE SCALE GENOMIC DNA]</scope>
    <source>
        <strain evidence="9">sipir</strain>
    </source>
</reference>
<keyword evidence="5" id="KW-0378">Hydrolase</keyword>
<evidence type="ECO:0000256" key="6">
    <source>
        <dbReference type="ARBA" id="ARBA00023251"/>
    </source>
</evidence>
<comment type="similarity">
    <text evidence="2">Belongs to the class-D beta-lactamase family.</text>
</comment>
<evidence type="ECO:0000313" key="9">
    <source>
        <dbReference type="Proteomes" id="UP000831532"/>
    </source>
</evidence>
<organism evidence="8 9">
    <name type="scientific">Massilia violaceinigra</name>
    <dbReference type="NCBI Taxonomy" id="2045208"/>
    <lineage>
        <taxon>Bacteria</taxon>
        <taxon>Pseudomonadati</taxon>
        <taxon>Pseudomonadota</taxon>
        <taxon>Betaproteobacteria</taxon>
        <taxon>Burkholderiales</taxon>
        <taxon>Oxalobacteraceae</taxon>
        <taxon>Telluria group</taxon>
        <taxon>Massilia</taxon>
    </lineage>
</organism>
<comment type="catalytic activity">
    <reaction evidence="1">
        <text>a beta-lactam + H2O = a substituted beta-amino acid</text>
        <dbReference type="Rhea" id="RHEA:20401"/>
        <dbReference type="ChEBI" id="CHEBI:15377"/>
        <dbReference type="ChEBI" id="CHEBI:35627"/>
        <dbReference type="ChEBI" id="CHEBI:140347"/>
        <dbReference type="EC" id="3.5.2.6"/>
    </reaction>
</comment>
<dbReference type="InterPro" id="IPR012338">
    <property type="entry name" value="Beta-lactam/transpept-like"/>
</dbReference>
<dbReference type="InterPro" id="IPR001460">
    <property type="entry name" value="PCN-bd_Tpept"/>
</dbReference>
<name>A0ABY4ALT1_9BURK</name>
<protein>
    <recommendedName>
        <fullName evidence="3">beta-lactamase</fullName>
        <ecNumber evidence="3">3.5.2.6</ecNumber>
    </recommendedName>
</protein>
<dbReference type="PANTHER" id="PTHR30627:SF6">
    <property type="entry name" value="BETA-LACTAMASE YBXI-RELATED"/>
    <property type="match status" value="1"/>
</dbReference>
<dbReference type="Gene3D" id="3.40.710.10">
    <property type="entry name" value="DD-peptidase/beta-lactamase superfamily"/>
    <property type="match status" value="1"/>
</dbReference>
<dbReference type="PANTHER" id="PTHR30627">
    <property type="entry name" value="PEPTIDOGLYCAN D,D-TRANSPEPTIDASE"/>
    <property type="match status" value="1"/>
</dbReference>
<evidence type="ECO:0000259" key="7">
    <source>
        <dbReference type="Pfam" id="PF00905"/>
    </source>
</evidence>
<gene>
    <name evidence="8" type="ORF">INH39_25040</name>
</gene>
<dbReference type="EC" id="3.5.2.6" evidence="3"/>
<dbReference type="Proteomes" id="UP000831532">
    <property type="component" value="Chromosome"/>
</dbReference>
<dbReference type="SUPFAM" id="SSF56601">
    <property type="entry name" value="beta-lactamase/transpeptidase-like"/>
    <property type="match status" value="1"/>
</dbReference>
<keyword evidence="9" id="KW-1185">Reference proteome</keyword>
<evidence type="ECO:0000313" key="8">
    <source>
        <dbReference type="EMBL" id="UOD33548.1"/>
    </source>
</evidence>
<evidence type="ECO:0000256" key="5">
    <source>
        <dbReference type="ARBA" id="ARBA00022801"/>
    </source>
</evidence>
<feature type="domain" description="Penicillin-binding protein transpeptidase" evidence="7">
    <location>
        <begin position="797"/>
        <end position="1058"/>
    </location>
</feature>
<dbReference type="InterPro" id="IPR050515">
    <property type="entry name" value="Beta-lactam/transpept"/>
</dbReference>
<sequence length="1071" mass="112248">MTGWLDSVVQAWSGRRTAWRRARHLRQGARAPIVAMAPRTFTLTSAHWIGAAGVIATVAGAVLISAHARHLAASSQPGAAVLHGAGLAISADAFQGVLPGAQFSVAPQPGISVTSHAGATLLIASNLRSAAPVRIDLCTQMLDPANPRLLPLRIGYRFADVARWVERNEASASPVTLRNIALAGPDLPGMPQVQLSGKASADYSDALRLEWTAAQTATRWLGEGAGAAAGPHGVAELRREGWLVWKDAALRFQRRASKRCPQAGELLVQLFRTGDATRAARALAVAFPAEGAAVSAWLSPGRYQVPLLPRASLEDQALFQALQQHGLVRLGSSGLAELAPRDLAAWQAAGDGTRAAQLAGWPGARLDADSLKLLKRLYRMADGDYVREQVQVFNSERRLLAWRMKAQAPQQGGEWQASVATAPASTTASMPPSAARLFADVPQGWAPWTRIGAWPDAAAGAPARLTLALPRAAQGGQSLELLLVGRLLSVDGARLRAKARDACSGRDCPSAASVQALVLDLEPGARSVSLSAAPLRMAALAGDQQYRHLRVAGGRLAWQPLAANSATARAAPLASVTLADRHGTVIWSGGEPTRAAVDAGLAPLLGIRAAHANSVAGMLARLPAPDGVTHQARLTLDLALQTASQQALECIGMRRGHWNGSACSGAQAVVPGRQAGMVIVDTASGDVLAAAGAGGGALTPANWNEVRDFDRANPARSPLRLPALQHDGGAHRSPGSTFKVISALGLELAARRDPQLEALLAGLPLPSINRMAQSKGFAFQTNAASYPFDTRLAHITNYKDQHLDRRAQDGRLGLSQALTYSLNTWFAWSGELSDRSLFGRPDGGAPDLQALDGGALDSVRPIVAMAHRLGFEQAARLDGGLLPADFSWSTWDALQASPAHIDPIHTRHELRQMAIGLRMQVTPLQMALVSGAVGEGRVVAPRLLLSLDGRDALAGDRPALGVRLDRVRAGMKGVVDSGTAAGAFRGAQLAAVRRGLSGKTGTSPSLVDGRELATVWFTGWLEPGTLPGQTRRLAVAAFVSHSDATGGEHAAPIVAAVLGAMAAQNPEQKGK</sequence>
<evidence type="ECO:0000256" key="1">
    <source>
        <dbReference type="ARBA" id="ARBA00001526"/>
    </source>
</evidence>